<evidence type="ECO:0000313" key="2">
    <source>
        <dbReference type="Proteomes" id="UP000016584"/>
    </source>
</evidence>
<name>U2HYL8_9SPHI</name>
<protein>
    <submittedName>
        <fullName evidence="1">Uncharacterized protein</fullName>
    </submittedName>
</protein>
<evidence type="ECO:0000313" key="1">
    <source>
        <dbReference type="EMBL" id="ERJ60365.1"/>
    </source>
</evidence>
<dbReference type="EMBL" id="ATDL01000006">
    <property type="protein sequence ID" value="ERJ60365.1"/>
    <property type="molecule type" value="Genomic_DNA"/>
</dbReference>
<dbReference type="STRING" id="1346330.M472_16555"/>
<comment type="caution">
    <text evidence="1">The sequence shown here is derived from an EMBL/GenBank/DDBJ whole genome shotgun (WGS) entry which is preliminary data.</text>
</comment>
<accession>U2HYL8</accession>
<reference evidence="1 2" key="1">
    <citation type="journal article" date="2013" name="Genome Announc.">
        <title>The Draft Genome Sequence of Sphingomonas paucimobilis Strain HER1398 (Proteobacteria), Host to the Giant PAU Phage, Indicates That It Is a Member of the Genus Sphingobacterium (Bacteroidetes).</title>
        <authorList>
            <person name="White R.A.III."/>
            <person name="Suttle C.A."/>
        </authorList>
    </citation>
    <scope>NUCLEOTIDE SEQUENCE [LARGE SCALE GENOMIC DNA]</scope>
    <source>
        <strain evidence="1 2">HER1398</strain>
    </source>
</reference>
<sequence length="50" mass="5741">MFFGLTLGASNYRTGRCDFAKQWRETADKEKGIGKRLTFPLPTNKEKLSM</sequence>
<proteinExistence type="predicted"/>
<keyword evidence="2" id="KW-1185">Reference proteome</keyword>
<dbReference type="AlphaFoldDB" id="U2HYL8"/>
<organism evidence="1 2">
    <name type="scientific">Sphingobacterium paucimobilis HER1398</name>
    <dbReference type="NCBI Taxonomy" id="1346330"/>
    <lineage>
        <taxon>Bacteria</taxon>
        <taxon>Pseudomonadati</taxon>
        <taxon>Bacteroidota</taxon>
        <taxon>Sphingobacteriia</taxon>
        <taxon>Sphingobacteriales</taxon>
        <taxon>Sphingobacteriaceae</taxon>
        <taxon>Sphingobacterium</taxon>
    </lineage>
</organism>
<gene>
    <name evidence="1" type="ORF">M472_16555</name>
</gene>
<dbReference type="PATRIC" id="fig|1346330.5.peg.1064"/>
<dbReference type="Proteomes" id="UP000016584">
    <property type="component" value="Unassembled WGS sequence"/>
</dbReference>